<sequence>MTTVRKRILHAGEHRTGSTNLHKGLSAERAHLAGQGIWYPKAFVSIFGHHRIAATLQWQIHEKAMAQVR</sequence>
<evidence type="ECO:0000313" key="3">
    <source>
        <dbReference type="Proteomes" id="UP000295678"/>
    </source>
</evidence>
<dbReference type="AlphaFoldDB" id="A0A4R3ME55"/>
<dbReference type="OrthoDB" id="8447154at2"/>
<evidence type="ECO:0000256" key="1">
    <source>
        <dbReference type="SAM" id="MobiDB-lite"/>
    </source>
</evidence>
<organism evidence="2 3">
    <name type="scientific">Tepidamorphus gemmatus</name>
    <dbReference type="NCBI Taxonomy" id="747076"/>
    <lineage>
        <taxon>Bacteria</taxon>
        <taxon>Pseudomonadati</taxon>
        <taxon>Pseudomonadota</taxon>
        <taxon>Alphaproteobacteria</taxon>
        <taxon>Hyphomicrobiales</taxon>
        <taxon>Tepidamorphaceae</taxon>
        <taxon>Tepidamorphus</taxon>
    </lineage>
</organism>
<gene>
    <name evidence="2" type="ORF">EDC22_104182</name>
</gene>
<name>A0A4R3ME55_9HYPH</name>
<reference evidence="2 3" key="1">
    <citation type="submission" date="2019-03" db="EMBL/GenBank/DDBJ databases">
        <title>Genomic Encyclopedia of Type Strains, Phase IV (KMG-IV): sequencing the most valuable type-strain genomes for metagenomic binning, comparative biology and taxonomic classification.</title>
        <authorList>
            <person name="Goeker M."/>
        </authorList>
    </citation>
    <scope>NUCLEOTIDE SEQUENCE [LARGE SCALE GENOMIC DNA]</scope>
    <source>
        <strain evidence="2 3">DSM 19345</strain>
    </source>
</reference>
<comment type="caution">
    <text evidence="2">The sequence shown here is derived from an EMBL/GenBank/DDBJ whole genome shotgun (WGS) entry which is preliminary data.</text>
</comment>
<dbReference type="RefSeq" id="WP_132806180.1">
    <property type="nucleotide sequence ID" value="NZ_SMAK01000004.1"/>
</dbReference>
<feature type="region of interest" description="Disordered" evidence="1">
    <location>
        <begin position="1"/>
        <end position="20"/>
    </location>
</feature>
<proteinExistence type="predicted"/>
<dbReference type="Proteomes" id="UP000295678">
    <property type="component" value="Unassembled WGS sequence"/>
</dbReference>
<protein>
    <submittedName>
        <fullName evidence="2">Uncharacterized protein</fullName>
    </submittedName>
</protein>
<evidence type="ECO:0000313" key="2">
    <source>
        <dbReference type="EMBL" id="TCT11422.1"/>
    </source>
</evidence>
<keyword evidence="3" id="KW-1185">Reference proteome</keyword>
<accession>A0A4R3ME55</accession>
<dbReference type="EMBL" id="SMAK01000004">
    <property type="protein sequence ID" value="TCT11422.1"/>
    <property type="molecule type" value="Genomic_DNA"/>
</dbReference>